<sequence>MKSFLSALYHRVLLFNFPYLSTGPHQILLPPLRRDCIFSLWYSPIKIICNLISSFSSFLK</sequence>
<accession>C9LNV8</accession>
<dbReference type="HOGENOM" id="CLU_2933939_0_0_9"/>
<dbReference type="STRING" id="592028.GCWU000321_01232"/>
<keyword evidence="2" id="KW-1185">Reference proteome</keyword>
<proteinExistence type="predicted"/>
<evidence type="ECO:0000313" key="2">
    <source>
        <dbReference type="Proteomes" id="UP000004736"/>
    </source>
</evidence>
<name>C9LNV8_9FIRM</name>
<evidence type="ECO:0000313" key="1">
    <source>
        <dbReference type="EMBL" id="EEW97244.1"/>
    </source>
</evidence>
<gene>
    <name evidence="1" type="ORF">GCWU000321_01232</name>
</gene>
<dbReference type="AlphaFoldDB" id="C9LNV8"/>
<reference evidence="1" key="1">
    <citation type="submission" date="2009-09" db="EMBL/GenBank/DDBJ databases">
        <authorList>
            <person name="Weinstock G."/>
            <person name="Sodergren E."/>
            <person name="Clifton S."/>
            <person name="Fulton L."/>
            <person name="Fulton B."/>
            <person name="Courtney L."/>
            <person name="Fronick C."/>
            <person name="Harrison M."/>
            <person name="Strong C."/>
            <person name="Farmer C."/>
            <person name="Delahaunty K."/>
            <person name="Markovic C."/>
            <person name="Hall O."/>
            <person name="Minx P."/>
            <person name="Tomlinson C."/>
            <person name="Mitreva M."/>
            <person name="Nelson J."/>
            <person name="Hou S."/>
            <person name="Wollam A."/>
            <person name="Pepin K.H."/>
            <person name="Johnson M."/>
            <person name="Bhonagiri V."/>
            <person name="Nash W.E."/>
            <person name="Warren W."/>
            <person name="Chinwalla A."/>
            <person name="Mardis E.R."/>
            <person name="Wilson R.K."/>
        </authorList>
    </citation>
    <scope>NUCLEOTIDE SEQUENCE [LARGE SCALE GENOMIC DNA]</scope>
    <source>
        <strain evidence="1">DSM 15470</strain>
    </source>
</reference>
<dbReference type="Proteomes" id="UP000004736">
    <property type="component" value="Unassembled WGS sequence"/>
</dbReference>
<organism evidence="1 2">
    <name type="scientific">Dialister invisus DSM 15470</name>
    <dbReference type="NCBI Taxonomy" id="592028"/>
    <lineage>
        <taxon>Bacteria</taxon>
        <taxon>Bacillati</taxon>
        <taxon>Bacillota</taxon>
        <taxon>Negativicutes</taxon>
        <taxon>Veillonellales</taxon>
        <taxon>Veillonellaceae</taxon>
        <taxon>Dialister</taxon>
    </lineage>
</organism>
<protein>
    <submittedName>
        <fullName evidence="1">Uncharacterized protein</fullName>
    </submittedName>
</protein>
<comment type="caution">
    <text evidence="1">The sequence shown here is derived from an EMBL/GenBank/DDBJ whole genome shotgun (WGS) entry which is preliminary data.</text>
</comment>
<dbReference type="EMBL" id="ACIM02000001">
    <property type="protein sequence ID" value="EEW97244.1"/>
    <property type="molecule type" value="Genomic_DNA"/>
</dbReference>